<evidence type="ECO:0000256" key="11">
    <source>
        <dbReference type="ARBA" id="ARBA00022909"/>
    </source>
</evidence>
<dbReference type="PANTHER" id="PTHR43071">
    <property type="entry name" value="2-AMINO-4-HYDROXY-6-HYDROXYMETHYLDIHYDROPTERIDINE PYROPHOSPHOKINASE"/>
    <property type="match status" value="1"/>
</dbReference>
<dbReference type="RefSeq" id="WP_040590969.1">
    <property type="nucleotide sequence ID" value="NZ_GG770225.1"/>
</dbReference>
<dbReference type="SUPFAM" id="SSF55083">
    <property type="entry name" value="6-hydroxymethyl-7,8-dihydropterin pyrophosphokinase, HPPK"/>
    <property type="match status" value="1"/>
</dbReference>
<keyword evidence="11 13" id="KW-0289">Folate biosynthesis</keyword>
<keyword evidence="9" id="KW-0418">Kinase</keyword>
<dbReference type="GO" id="GO:0005524">
    <property type="term" value="F:ATP binding"/>
    <property type="evidence" value="ECO:0007669"/>
    <property type="project" value="UniProtKB-KW"/>
</dbReference>
<dbReference type="PANTHER" id="PTHR43071:SF1">
    <property type="entry name" value="2-AMINO-4-HYDROXY-6-HYDROXYMETHYLDIHYDROPTERIDINE PYROPHOSPHOKINASE"/>
    <property type="match status" value="1"/>
</dbReference>
<dbReference type="GO" id="GO:0046654">
    <property type="term" value="P:tetrahydrofolate biosynthetic process"/>
    <property type="evidence" value="ECO:0007669"/>
    <property type="project" value="UniProtKB-UniRule"/>
</dbReference>
<keyword evidence="10" id="KW-0067">ATP-binding</keyword>
<evidence type="ECO:0000256" key="7">
    <source>
        <dbReference type="ARBA" id="ARBA00022679"/>
    </source>
</evidence>
<dbReference type="GO" id="GO:0046656">
    <property type="term" value="P:folic acid biosynthetic process"/>
    <property type="evidence" value="ECO:0007669"/>
    <property type="project" value="UniProtKB-UniRule"/>
</dbReference>
<dbReference type="Gene3D" id="3.30.1130.10">
    <property type="match status" value="1"/>
</dbReference>
<dbReference type="EC" id="2.7.6.3" evidence="13"/>
<dbReference type="Pfam" id="PF02152">
    <property type="entry name" value="FolB"/>
    <property type="match status" value="1"/>
</dbReference>
<dbReference type="GO" id="GO:0003848">
    <property type="term" value="F:2-amino-4-hydroxy-6-hydroxymethyldihydropteridine diphosphokinase activity"/>
    <property type="evidence" value="ECO:0007669"/>
    <property type="project" value="UniProtKB-EC"/>
</dbReference>
<keyword evidence="16" id="KW-1185">Reference proteome</keyword>
<evidence type="ECO:0000256" key="3">
    <source>
        <dbReference type="ARBA" id="ARBA00005013"/>
    </source>
</evidence>
<keyword evidence="8" id="KW-0547">Nucleotide-binding</keyword>
<dbReference type="InterPro" id="IPR006156">
    <property type="entry name" value="Dihydroneopterin_aldolase"/>
</dbReference>
<comment type="similarity">
    <text evidence="6">In the N-terminal section; belongs to the DHNA family.</text>
</comment>
<evidence type="ECO:0000256" key="12">
    <source>
        <dbReference type="ARBA" id="ARBA00023239"/>
    </source>
</evidence>
<keyword evidence="7" id="KW-0808">Transferase</keyword>
<dbReference type="AlphaFoldDB" id="W5IIP7"/>
<dbReference type="GO" id="GO:0016301">
    <property type="term" value="F:kinase activity"/>
    <property type="evidence" value="ECO:0007669"/>
    <property type="project" value="UniProtKB-KW"/>
</dbReference>
<dbReference type="NCBIfam" id="TIGR00526">
    <property type="entry name" value="folB_dom"/>
    <property type="match status" value="1"/>
</dbReference>
<dbReference type="Gene3D" id="3.30.70.560">
    <property type="entry name" value="7,8-Dihydro-6-hydroxymethylpterin-pyrophosphokinase HPPK"/>
    <property type="match status" value="1"/>
</dbReference>
<comment type="pathway">
    <text evidence="4">Cofactor biosynthesis; tetrahydrofolate biosynthesis; 2-amino-4-hydroxy-6-hydroxymethyl-7,8-dihydropteridine diphosphate from 7,8-dihydroneopterin triphosphate: step 4/4.</text>
</comment>
<proteinExistence type="inferred from homology"/>
<dbReference type="SUPFAM" id="SSF55620">
    <property type="entry name" value="Tetrahydrobiopterin biosynthesis enzymes-like"/>
    <property type="match status" value="1"/>
</dbReference>
<evidence type="ECO:0000256" key="1">
    <source>
        <dbReference type="ARBA" id="ARBA00000198"/>
    </source>
</evidence>
<dbReference type="InterPro" id="IPR035907">
    <property type="entry name" value="Hppk_sf"/>
</dbReference>
<dbReference type="InterPro" id="IPR043133">
    <property type="entry name" value="GTP-CH-I_C/QueF"/>
</dbReference>
<comment type="caution">
    <text evidence="15">The sequence shown here is derived from an EMBL/GenBank/DDBJ whole genome shotgun (WGS) entry which is preliminary data.</text>
</comment>
<comment type="pathway">
    <text evidence="3 13">Cofactor biosynthesis; tetrahydrofolate biosynthesis; 2-amino-4-hydroxy-6-hydroxymethyl-7,8-dihydropteridine diphosphate from 7,8-dihydroneopterin triphosphate: step 3/4.</text>
</comment>
<evidence type="ECO:0000256" key="9">
    <source>
        <dbReference type="ARBA" id="ARBA00022777"/>
    </source>
</evidence>
<dbReference type="GO" id="GO:0004150">
    <property type="term" value="F:dihydroneopterin aldolase activity"/>
    <property type="evidence" value="ECO:0007669"/>
    <property type="project" value="UniProtKB-UniRule"/>
</dbReference>
<keyword evidence="12 13" id="KW-0456">Lyase</keyword>
<dbReference type="NCBIfam" id="TIGR01498">
    <property type="entry name" value="folK"/>
    <property type="match status" value="1"/>
</dbReference>
<dbReference type="InterPro" id="IPR000550">
    <property type="entry name" value="Hppk"/>
</dbReference>
<evidence type="ECO:0000259" key="14">
    <source>
        <dbReference type="SMART" id="SM00905"/>
    </source>
</evidence>
<feature type="domain" description="Dihydroneopterin aldolase/epimerase" evidence="14">
    <location>
        <begin position="4"/>
        <end position="116"/>
    </location>
</feature>
<evidence type="ECO:0000256" key="10">
    <source>
        <dbReference type="ARBA" id="ARBA00022840"/>
    </source>
</evidence>
<dbReference type="SMART" id="SM00905">
    <property type="entry name" value="FolB"/>
    <property type="match status" value="1"/>
</dbReference>
<dbReference type="NCBIfam" id="TIGR00525">
    <property type="entry name" value="folB"/>
    <property type="match status" value="1"/>
</dbReference>
<dbReference type="CDD" id="cd00483">
    <property type="entry name" value="HPPK"/>
    <property type="match status" value="1"/>
</dbReference>
<dbReference type="UniPathway" id="UPA00077">
    <property type="reaction ID" value="UER00154"/>
</dbReference>
<evidence type="ECO:0000256" key="4">
    <source>
        <dbReference type="ARBA" id="ARBA00005051"/>
    </source>
</evidence>
<comment type="catalytic activity">
    <reaction evidence="2 13">
        <text>7,8-dihydroneopterin = 6-hydroxymethyl-7,8-dihydropterin + glycolaldehyde</text>
        <dbReference type="Rhea" id="RHEA:10540"/>
        <dbReference type="ChEBI" id="CHEBI:17001"/>
        <dbReference type="ChEBI" id="CHEBI:17071"/>
        <dbReference type="ChEBI" id="CHEBI:44841"/>
        <dbReference type="EC" id="4.1.2.25"/>
    </reaction>
</comment>
<dbReference type="Proteomes" id="UP000005777">
    <property type="component" value="Unassembled WGS sequence"/>
</dbReference>
<dbReference type="CDD" id="cd00534">
    <property type="entry name" value="DHNA_DHNTPE"/>
    <property type="match status" value="1"/>
</dbReference>
<reference evidence="15 16" key="1">
    <citation type="submission" date="2012-01" db="EMBL/GenBank/DDBJ databases">
        <title>The Genome Sequence of Scardovia inopinata F0304.</title>
        <authorList>
            <consortium name="The Broad Institute Genome Sequencing Platform"/>
            <person name="Ward D."/>
            <person name="Earl A."/>
            <person name="Feldgarden M."/>
            <person name="Gevers D."/>
            <person name="Young S."/>
            <person name="Zeng Q."/>
            <person name="Koehrsen M."/>
            <person name="Alvarado L."/>
            <person name="Berlin A.M."/>
            <person name="Borenstein D."/>
            <person name="Chapman S.B."/>
            <person name="Chen Z."/>
            <person name="Engels R."/>
            <person name="Freedman E."/>
            <person name="Gellesch M."/>
            <person name="Goldberg J."/>
            <person name="Griggs A."/>
            <person name="Gujja S."/>
            <person name="Heilman E.R."/>
            <person name="Heiman D.I."/>
            <person name="Hepburn T.A."/>
            <person name="Howarth C."/>
            <person name="Jen D."/>
            <person name="Larson L."/>
            <person name="Mehta T."/>
            <person name="Park D."/>
            <person name="Pearson M."/>
            <person name="Richards J."/>
            <person name="Roberts A."/>
            <person name="Saif S."/>
            <person name="Shea T.D."/>
            <person name="Shenoy N."/>
            <person name="Sisk P."/>
            <person name="Stolte C."/>
            <person name="Sykes S.N."/>
            <person name="Walk T."/>
            <person name="White J."/>
            <person name="Yandava C."/>
            <person name="Izard J."/>
            <person name="Baranova O.V."/>
            <person name="Blanton J.M."/>
            <person name="Tanner A.C."/>
            <person name="Dewhirst F."/>
            <person name="Haas B."/>
            <person name="Nusbaum C."/>
            <person name="Birren B."/>
        </authorList>
    </citation>
    <scope>NUCLEOTIDE SEQUENCE [LARGE SCALE GENOMIC DNA]</scope>
    <source>
        <strain evidence="15 16">F0304</strain>
    </source>
</reference>
<dbReference type="Pfam" id="PF01288">
    <property type="entry name" value="HPPK"/>
    <property type="match status" value="1"/>
</dbReference>
<dbReference type="eggNOG" id="COG1539">
    <property type="taxonomic scope" value="Bacteria"/>
</dbReference>
<evidence type="ECO:0000256" key="8">
    <source>
        <dbReference type="ARBA" id="ARBA00022741"/>
    </source>
</evidence>
<dbReference type="FunFam" id="3.30.1130.10:FF:000003">
    <property type="entry name" value="7,8-dihydroneopterin aldolase"/>
    <property type="match status" value="1"/>
</dbReference>
<evidence type="ECO:0000313" key="15">
    <source>
        <dbReference type="EMBL" id="EFG26885.2"/>
    </source>
</evidence>
<comment type="similarity">
    <text evidence="5 13">Belongs to the DHNA family.</text>
</comment>
<name>W5IIP7_SCAIO</name>
<dbReference type="InterPro" id="IPR006157">
    <property type="entry name" value="FolB_dom"/>
</dbReference>
<evidence type="ECO:0000256" key="13">
    <source>
        <dbReference type="RuleBase" id="RU362079"/>
    </source>
</evidence>
<evidence type="ECO:0000256" key="6">
    <source>
        <dbReference type="ARBA" id="ARBA00009640"/>
    </source>
</evidence>
<dbReference type="eggNOG" id="COG0801">
    <property type="taxonomic scope" value="Bacteria"/>
</dbReference>
<organism evidence="15 16">
    <name type="scientific">Scardovia inopinata F0304</name>
    <dbReference type="NCBI Taxonomy" id="641146"/>
    <lineage>
        <taxon>Bacteria</taxon>
        <taxon>Bacillati</taxon>
        <taxon>Actinomycetota</taxon>
        <taxon>Actinomycetes</taxon>
        <taxon>Bifidobacteriales</taxon>
        <taxon>Bifidobacteriaceae</taxon>
        <taxon>Scardovia</taxon>
    </lineage>
</organism>
<accession>W5IIP7</accession>
<comment type="catalytic activity">
    <reaction evidence="1">
        <text>6-hydroxymethyl-7,8-dihydropterin + ATP = (7,8-dihydropterin-6-yl)methyl diphosphate + AMP + H(+)</text>
        <dbReference type="Rhea" id="RHEA:11412"/>
        <dbReference type="ChEBI" id="CHEBI:15378"/>
        <dbReference type="ChEBI" id="CHEBI:30616"/>
        <dbReference type="ChEBI" id="CHEBI:44841"/>
        <dbReference type="ChEBI" id="CHEBI:72950"/>
        <dbReference type="ChEBI" id="CHEBI:456215"/>
        <dbReference type="EC" id="2.7.6.3"/>
    </reaction>
</comment>
<gene>
    <name evidence="15" type="ORF">HMPREF9020_00514</name>
</gene>
<evidence type="ECO:0000313" key="16">
    <source>
        <dbReference type="Proteomes" id="UP000005777"/>
    </source>
</evidence>
<evidence type="ECO:0000256" key="5">
    <source>
        <dbReference type="ARBA" id="ARBA00005708"/>
    </source>
</evidence>
<dbReference type="EMBL" id="ADCX01000003">
    <property type="protein sequence ID" value="EFG26885.2"/>
    <property type="molecule type" value="Genomic_DNA"/>
</dbReference>
<protein>
    <recommendedName>
        <fullName evidence="13">Bifunctional folate synthesis protein</fullName>
    </recommendedName>
    <domain>
        <recommendedName>
            <fullName evidence="13">Dihydroneopterin aldolase</fullName>
            <shortName evidence="13">DHNA</shortName>
            <ecNumber evidence="13">4.1.2.25</ecNumber>
        </recommendedName>
        <alternativeName>
            <fullName evidence="13">7,8-dihydroneopterin aldolase</fullName>
        </alternativeName>
    </domain>
    <domain>
        <recommendedName>
            <fullName evidence="13">2-amino-4-hydroxy-6-hydroxymethyldihydropteridine pyrophosphokinase</fullName>
            <ecNumber evidence="13">2.7.6.3</ecNumber>
        </recommendedName>
        <alternativeName>
            <fullName evidence="13">6-hydroxymethyl-7,8-dihydropterin pyrophosphokinase</fullName>
            <shortName evidence="13">PPPK</shortName>
        </alternativeName>
        <alternativeName>
            <fullName evidence="13">7,8-dihydro-6-hydroxymethylpterin pyrophosphokinase</fullName>
            <shortName evidence="13">HPPK</shortName>
        </alternativeName>
    </domain>
</protein>
<evidence type="ECO:0000256" key="2">
    <source>
        <dbReference type="ARBA" id="ARBA00001353"/>
    </source>
</evidence>
<sequence>MDIITLTGVEARGTHGVLDQEKESAQTFLVDAVMEVDLNQACRSDNLVDTVSYAQIASRIVSVVEGEHVDLIERLAQKIADSILLSYRIRRVTVTVHKPQAPLGLPFADVSVTIVRDSPLSDDGSQKDLSVSKASQAAAKISDTTQAPAVHHAVISLGANMGNTADTLRSAVVSLDAIPGNQVTGISPLYRSKAWGMPEGTPDFSNALVQLDTSLEAEELLSSLHMIEAAHGRSHKVHWDSRPLDLDIIDFDGRLDPDPHLTLPHPRAWQRAFVLAPWLDLDPHAVLPGNHGGAVADLLKKAPDKDVVEKTSDKWILGGLV</sequence>
<dbReference type="EC" id="4.1.2.25" evidence="13"/>
<comment type="function">
    <text evidence="13">Catalyzes the conversion of 7,8-dihydroneopterin to 6-hydroxymethyl-7,8-dihydropterin.</text>
</comment>
<dbReference type="HOGENOM" id="CLU_023499_2_0_11"/>